<reference evidence="2" key="1">
    <citation type="submission" date="2016-05" db="EMBL/GenBank/DDBJ databases">
        <authorList>
            <person name="Naeem Raeece"/>
        </authorList>
    </citation>
    <scope>NUCLEOTIDE SEQUENCE [LARGE SCALE GENOMIC DNA]</scope>
</reference>
<gene>
    <name evidence="1" type="ORF">POVCU1_016450</name>
</gene>
<proteinExistence type="predicted"/>
<evidence type="ECO:0000313" key="2">
    <source>
        <dbReference type="Proteomes" id="UP000078546"/>
    </source>
</evidence>
<evidence type="ECO:0000313" key="1">
    <source>
        <dbReference type="EMBL" id="SBS89341.1"/>
    </source>
</evidence>
<organism evidence="1 2">
    <name type="scientific">Plasmodium ovale curtisi</name>
    <dbReference type="NCBI Taxonomy" id="864141"/>
    <lineage>
        <taxon>Eukaryota</taxon>
        <taxon>Sar</taxon>
        <taxon>Alveolata</taxon>
        <taxon>Apicomplexa</taxon>
        <taxon>Aconoidasida</taxon>
        <taxon>Haemosporida</taxon>
        <taxon>Plasmodiidae</taxon>
        <taxon>Plasmodium</taxon>
        <taxon>Plasmodium (Plasmodium)</taxon>
    </lineage>
</organism>
<name>A0A1A8WBG3_PLAOA</name>
<sequence>MRKDNFFSSFMSKKQISFEISQHVWVAFICLLVPQLHMYVRRSLSEGAQNTELYLTRTKQAYNFLEDSLNALDGKTPVQENVKQRMSTIDLATAHNALLKDLRFSKLKDIINIKKFVFEGIMQMVMHMLQSLPTILEEVLTQSEFCTSIEAHFSFLYEIDEMYESKIKACNEETRETIIFNYFFLYLQDSSNVVENFKQEPGAIFRRLGYIENCLEEFYKKVTSSFHEYLQETELYKDFIKNYERPIDAQNNVNYVEVFLKRFDKNVGKKEIMDFFEELNYHYSINNSHIPCFETF</sequence>
<protein>
    <submittedName>
        <fullName evidence="1">Uncharacterized protein</fullName>
    </submittedName>
</protein>
<accession>A0A1A8WBG3</accession>
<dbReference type="AlphaFoldDB" id="A0A1A8WBG3"/>
<dbReference type="Proteomes" id="UP000078546">
    <property type="component" value="Unassembled WGS sequence"/>
</dbReference>
<dbReference type="EMBL" id="FLQV01000305">
    <property type="protein sequence ID" value="SBS89341.1"/>
    <property type="molecule type" value="Genomic_DNA"/>
</dbReference>